<protein>
    <recommendedName>
        <fullName evidence="3">PRC-barrel domain-containing protein</fullName>
    </recommendedName>
</protein>
<dbReference type="AlphaFoldDB" id="A0A0R2Q9U0"/>
<evidence type="ECO:0000313" key="1">
    <source>
        <dbReference type="EMBL" id="KRO45835.1"/>
    </source>
</evidence>
<proteinExistence type="predicted"/>
<gene>
    <name evidence="1" type="ORF">ABR75_06800</name>
</gene>
<dbReference type="Proteomes" id="UP000051017">
    <property type="component" value="Unassembled WGS sequence"/>
</dbReference>
<comment type="caution">
    <text evidence="1">The sequence shown here is derived from an EMBL/GenBank/DDBJ whole genome shotgun (WGS) entry which is preliminary data.</text>
</comment>
<accession>A0A0R2Q9U0</accession>
<evidence type="ECO:0008006" key="3">
    <source>
        <dbReference type="Google" id="ProtNLM"/>
    </source>
</evidence>
<organism evidence="1 2">
    <name type="scientific">Acidimicrobiia bacterium BACL6 MAG-120924-bin43</name>
    <dbReference type="NCBI Taxonomy" id="1655583"/>
    <lineage>
        <taxon>Bacteria</taxon>
        <taxon>Bacillati</taxon>
        <taxon>Actinomycetota</taxon>
        <taxon>Acidimicrobiia</taxon>
        <taxon>acIV cluster</taxon>
    </lineage>
</organism>
<reference evidence="1 2" key="1">
    <citation type="submission" date="2015-10" db="EMBL/GenBank/DDBJ databases">
        <title>Metagenome-Assembled Genomes uncover a global brackish microbiome.</title>
        <authorList>
            <person name="Hugerth L.W."/>
            <person name="Larsson J."/>
            <person name="Alneberg J."/>
            <person name="Lindh M.V."/>
            <person name="Legrand C."/>
            <person name="Pinhassi J."/>
            <person name="Andersson A.F."/>
        </authorList>
    </citation>
    <scope>NUCLEOTIDE SEQUENCE [LARGE SCALE GENOMIC DNA]</scope>
    <source>
        <strain evidence="1">BACL6 MAG-120924-bin43</strain>
    </source>
</reference>
<sequence>MVGSTVVDTQGNNYGVCVAVIDNPAHPIMELESGALVPTPFIVSNVDGCITIDPPEGLFDLGEES</sequence>
<name>A0A0R2Q9U0_9ACTN</name>
<dbReference type="EMBL" id="LIBJ01000407">
    <property type="protein sequence ID" value="KRO45835.1"/>
    <property type="molecule type" value="Genomic_DNA"/>
</dbReference>
<dbReference type="Gene3D" id="2.30.30.240">
    <property type="entry name" value="PRC-barrel domain"/>
    <property type="match status" value="1"/>
</dbReference>
<evidence type="ECO:0000313" key="2">
    <source>
        <dbReference type="Proteomes" id="UP000051017"/>
    </source>
</evidence>